<evidence type="ECO:0000256" key="1">
    <source>
        <dbReference type="ARBA" id="ARBA00023012"/>
    </source>
</evidence>
<comment type="caution">
    <text evidence="5">The sequence shown here is derived from an EMBL/GenBank/DDBJ whole genome shotgun (WGS) entry which is preliminary data.</text>
</comment>
<proteinExistence type="predicted"/>
<dbReference type="Pfam" id="PF04397">
    <property type="entry name" value="LytTR"/>
    <property type="match status" value="1"/>
</dbReference>
<dbReference type="SMART" id="SM00850">
    <property type="entry name" value="LytTR"/>
    <property type="match status" value="1"/>
</dbReference>
<feature type="domain" description="HTH LytTR-type" evidence="4">
    <location>
        <begin position="120"/>
        <end position="221"/>
    </location>
</feature>
<dbReference type="InterPro" id="IPR007492">
    <property type="entry name" value="LytTR_DNA-bd_dom"/>
</dbReference>
<dbReference type="PANTHER" id="PTHR37299">
    <property type="entry name" value="TRANSCRIPTIONAL REGULATOR-RELATED"/>
    <property type="match status" value="1"/>
</dbReference>
<evidence type="ECO:0000313" key="5">
    <source>
        <dbReference type="EMBL" id="RZQ52035.1"/>
    </source>
</evidence>
<reference evidence="5 6" key="1">
    <citation type="submission" date="2018-01" db="EMBL/GenBank/DDBJ databases">
        <title>Co-occurrence of chitin degradation, pigmentation and bioactivity in marine Pseudoalteromonas.</title>
        <authorList>
            <person name="Paulsen S."/>
            <person name="Gram L."/>
            <person name="Machado H."/>
        </authorList>
    </citation>
    <scope>NUCLEOTIDE SEQUENCE [LARGE SCALE GENOMIC DNA]</scope>
    <source>
        <strain evidence="5 6">S3898</strain>
    </source>
</reference>
<protein>
    <submittedName>
        <fullName evidence="5">DNA-binding response regulator</fullName>
    </submittedName>
</protein>
<dbReference type="Pfam" id="PF00072">
    <property type="entry name" value="Response_reg"/>
    <property type="match status" value="1"/>
</dbReference>
<dbReference type="InterPro" id="IPR011006">
    <property type="entry name" value="CheY-like_superfamily"/>
</dbReference>
<dbReference type="InterPro" id="IPR001789">
    <property type="entry name" value="Sig_transdc_resp-reg_receiver"/>
</dbReference>
<keyword evidence="1" id="KW-0902">Two-component regulatory system</keyword>
<dbReference type="Gene3D" id="3.40.50.2300">
    <property type="match status" value="1"/>
</dbReference>
<dbReference type="InterPro" id="IPR046947">
    <property type="entry name" value="LytR-like"/>
</dbReference>
<dbReference type="PANTHER" id="PTHR37299:SF1">
    <property type="entry name" value="STAGE 0 SPORULATION PROTEIN A HOMOLOG"/>
    <property type="match status" value="1"/>
</dbReference>
<dbReference type="GO" id="GO:0000156">
    <property type="term" value="F:phosphorelay response regulator activity"/>
    <property type="evidence" value="ECO:0007669"/>
    <property type="project" value="InterPro"/>
</dbReference>
<evidence type="ECO:0000259" key="4">
    <source>
        <dbReference type="PROSITE" id="PS50930"/>
    </source>
</evidence>
<gene>
    <name evidence="5" type="ORF">C1E23_16285</name>
</gene>
<organism evidence="5 6">
    <name type="scientific">Pseudoalteromonas phenolica</name>
    <dbReference type="NCBI Taxonomy" id="161398"/>
    <lineage>
        <taxon>Bacteria</taxon>
        <taxon>Pseudomonadati</taxon>
        <taxon>Pseudomonadota</taxon>
        <taxon>Gammaproteobacteria</taxon>
        <taxon>Alteromonadales</taxon>
        <taxon>Pseudoalteromonadaceae</taxon>
        <taxon>Pseudoalteromonas</taxon>
    </lineage>
</organism>
<dbReference type="AlphaFoldDB" id="A0A4Q7IK77"/>
<dbReference type="SMART" id="SM00448">
    <property type="entry name" value="REC"/>
    <property type="match status" value="1"/>
</dbReference>
<evidence type="ECO:0000256" key="2">
    <source>
        <dbReference type="PROSITE-ProRule" id="PRU00169"/>
    </source>
</evidence>
<feature type="domain" description="Response regulatory" evidence="3">
    <location>
        <begin position="2"/>
        <end position="116"/>
    </location>
</feature>
<evidence type="ECO:0000259" key="3">
    <source>
        <dbReference type="PROSITE" id="PS50110"/>
    </source>
</evidence>
<dbReference type="PROSITE" id="PS50110">
    <property type="entry name" value="RESPONSE_REGULATORY"/>
    <property type="match status" value="1"/>
</dbReference>
<accession>A0A4Q7IK77</accession>
<dbReference type="PROSITE" id="PS50930">
    <property type="entry name" value="HTH_LYTTR"/>
    <property type="match status" value="1"/>
</dbReference>
<sequence length="221" mass="25100">MKYIIADDEPLARARIIRLLSTWPHYECVAQVGSGDEVEPAIKEHSVQLLFLDINMPGLDGIKTAEILNQKYRDLKIIFITAHSEFALQAFNVFAAGFLVKPVSQSDLFSLLARLFKPRIQYQVGNQTRWVEVDDVIVAKAEDKLTQIYFLGGDATIDLSLKKLISLYPEHFVQIHRNTLVKLKSIKQLEHTSNGVLIGLNNYPEKLSVSRRAYSAIKNYL</sequence>
<feature type="modified residue" description="4-aspartylphosphate" evidence="2">
    <location>
        <position position="53"/>
    </location>
</feature>
<dbReference type="Proteomes" id="UP000291338">
    <property type="component" value="Unassembled WGS sequence"/>
</dbReference>
<keyword evidence="5" id="KW-0238">DNA-binding</keyword>
<dbReference type="Gene3D" id="2.40.50.1020">
    <property type="entry name" value="LytTr DNA-binding domain"/>
    <property type="match status" value="1"/>
</dbReference>
<evidence type="ECO:0000313" key="6">
    <source>
        <dbReference type="Proteomes" id="UP000291338"/>
    </source>
</evidence>
<dbReference type="GO" id="GO:0003677">
    <property type="term" value="F:DNA binding"/>
    <property type="evidence" value="ECO:0007669"/>
    <property type="project" value="UniProtKB-KW"/>
</dbReference>
<keyword evidence="2" id="KW-0597">Phosphoprotein</keyword>
<dbReference type="RefSeq" id="WP_130256580.1">
    <property type="nucleotide sequence ID" value="NZ_PPSX01000067.1"/>
</dbReference>
<name>A0A4Q7IK77_9GAMM</name>
<dbReference type="SUPFAM" id="SSF52172">
    <property type="entry name" value="CheY-like"/>
    <property type="match status" value="1"/>
</dbReference>
<dbReference type="EMBL" id="PPSX01000067">
    <property type="protein sequence ID" value="RZQ52035.1"/>
    <property type="molecule type" value="Genomic_DNA"/>
</dbReference>